<dbReference type="AlphaFoldDB" id="A0A066RS65"/>
<reference evidence="1 2" key="1">
    <citation type="submission" date="2014-04" db="EMBL/GenBank/DDBJ databases">
        <title>Draft genome sequence of Photobacterium halotolerans S2753: a solonamide, ngercheumicin and holomycin producer.</title>
        <authorList>
            <person name="Machado H.R."/>
            <person name="Gram L."/>
        </authorList>
    </citation>
    <scope>NUCLEOTIDE SEQUENCE [LARGE SCALE GENOMIC DNA]</scope>
    <source>
        <strain evidence="1 2">S2753</strain>
    </source>
</reference>
<gene>
    <name evidence="1" type="ORF">EA58_02925</name>
</gene>
<evidence type="ECO:0000313" key="1">
    <source>
        <dbReference type="EMBL" id="KDM93159.1"/>
    </source>
</evidence>
<dbReference type="EMBL" id="JMIB01000004">
    <property type="protein sequence ID" value="KDM93159.1"/>
    <property type="molecule type" value="Genomic_DNA"/>
</dbReference>
<comment type="caution">
    <text evidence="1">The sequence shown here is derived from an EMBL/GenBank/DDBJ whole genome shotgun (WGS) entry which is preliminary data.</text>
</comment>
<evidence type="ECO:0000313" key="2">
    <source>
        <dbReference type="Proteomes" id="UP000027192"/>
    </source>
</evidence>
<protein>
    <submittedName>
        <fullName evidence="1">Uncharacterized protein</fullName>
    </submittedName>
</protein>
<sequence>MKYCVLVKEDVLVFEAFNAENASAIIMSLFRQGFVLAPVLIEANNAENARACFQNRFEWNDISTAFQQRKVLIC</sequence>
<dbReference type="Proteomes" id="UP000027192">
    <property type="component" value="Unassembled WGS sequence"/>
</dbReference>
<accession>A0A066RS65</accession>
<name>A0A066RS65_9GAMM</name>
<proteinExistence type="predicted"/>
<keyword evidence="2" id="KW-1185">Reference proteome</keyword>
<organism evidence="1 2">
    <name type="scientific">Photobacterium galatheae</name>
    <dbReference type="NCBI Taxonomy" id="1654360"/>
    <lineage>
        <taxon>Bacteria</taxon>
        <taxon>Pseudomonadati</taxon>
        <taxon>Pseudomonadota</taxon>
        <taxon>Gammaproteobacteria</taxon>
        <taxon>Vibrionales</taxon>
        <taxon>Vibrionaceae</taxon>
        <taxon>Photobacterium</taxon>
    </lineage>
</organism>